<dbReference type="AlphaFoldDB" id="A0ABD0U980"/>
<reference evidence="1 2" key="1">
    <citation type="journal article" date="2024" name="Plant Biotechnol. J.">
        <title>Dendrobium thyrsiflorum genome and its molecular insights into genes involved in important horticultural traits.</title>
        <authorList>
            <person name="Chen B."/>
            <person name="Wang J.Y."/>
            <person name="Zheng P.J."/>
            <person name="Li K.L."/>
            <person name="Liang Y.M."/>
            <person name="Chen X.F."/>
            <person name="Zhang C."/>
            <person name="Zhao X."/>
            <person name="He X."/>
            <person name="Zhang G.Q."/>
            <person name="Liu Z.J."/>
            <person name="Xu Q."/>
        </authorList>
    </citation>
    <scope>NUCLEOTIDE SEQUENCE [LARGE SCALE GENOMIC DNA]</scope>
    <source>
        <strain evidence="1">GZMU011</strain>
    </source>
</reference>
<accession>A0ABD0U980</accession>
<comment type="caution">
    <text evidence="1">The sequence shown here is derived from an EMBL/GenBank/DDBJ whole genome shotgun (WGS) entry which is preliminary data.</text>
</comment>
<name>A0ABD0U980_DENTH</name>
<sequence length="208" mass="24150">MYLMHFKVTPKLVRFRRHPFHQYDIFEKICADNIAIGTGARSNKTNAIAELVPAIIEEDENIDEEEHVQCSIEHIPGISRAYQCFRLPPDAFKSLRDMLLRNVVERTFGIWKERFKVFSRMRQFPLSVQADIVIACVVLHNFIGRYHGHDLYFNMSQTEMQHDALDGEVDMNEEDPNLHASIGERIRGDTIRHNIATDLWNARADLGV</sequence>
<dbReference type="Proteomes" id="UP001552299">
    <property type="component" value="Unassembled WGS sequence"/>
</dbReference>
<evidence type="ECO:0000313" key="2">
    <source>
        <dbReference type="Proteomes" id="UP001552299"/>
    </source>
</evidence>
<evidence type="ECO:0008006" key="3">
    <source>
        <dbReference type="Google" id="ProtNLM"/>
    </source>
</evidence>
<proteinExistence type="predicted"/>
<dbReference type="EMBL" id="JANQDX010000016">
    <property type="protein sequence ID" value="KAL0909334.1"/>
    <property type="molecule type" value="Genomic_DNA"/>
</dbReference>
<organism evidence="1 2">
    <name type="scientific">Dendrobium thyrsiflorum</name>
    <name type="common">Pinecone-like raceme dendrobium</name>
    <name type="synonym">Orchid</name>
    <dbReference type="NCBI Taxonomy" id="117978"/>
    <lineage>
        <taxon>Eukaryota</taxon>
        <taxon>Viridiplantae</taxon>
        <taxon>Streptophyta</taxon>
        <taxon>Embryophyta</taxon>
        <taxon>Tracheophyta</taxon>
        <taxon>Spermatophyta</taxon>
        <taxon>Magnoliopsida</taxon>
        <taxon>Liliopsida</taxon>
        <taxon>Asparagales</taxon>
        <taxon>Orchidaceae</taxon>
        <taxon>Epidendroideae</taxon>
        <taxon>Malaxideae</taxon>
        <taxon>Dendrobiinae</taxon>
        <taxon>Dendrobium</taxon>
    </lineage>
</organism>
<keyword evidence="2" id="KW-1185">Reference proteome</keyword>
<gene>
    <name evidence="1" type="ORF">M5K25_020191</name>
</gene>
<protein>
    <recommendedName>
        <fullName evidence="3">DDE Tnp4 domain-containing protein</fullName>
    </recommendedName>
</protein>
<evidence type="ECO:0000313" key="1">
    <source>
        <dbReference type="EMBL" id="KAL0909334.1"/>
    </source>
</evidence>